<keyword evidence="5 9" id="KW-0808">Transferase</keyword>
<dbReference type="GO" id="GO:0005737">
    <property type="term" value="C:cytoplasm"/>
    <property type="evidence" value="ECO:0007669"/>
    <property type="project" value="UniProtKB-SubCell"/>
</dbReference>
<dbReference type="SUPFAM" id="SSF55729">
    <property type="entry name" value="Acyl-CoA N-acyltransferases (Nat)"/>
    <property type="match status" value="1"/>
</dbReference>
<dbReference type="GO" id="GO:0004402">
    <property type="term" value="F:histone acetyltransferase activity"/>
    <property type="evidence" value="ECO:0007669"/>
    <property type="project" value="UniProtKB-UniRule"/>
</dbReference>
<dbReference type="GO" id="GO:0005634">
    <property type="term" value="C:nucleus"/>
    <property type="evidence" value="ECO:0007669"/>
    <property type="project" value="UniProtKB-SubCell"/>
</dbReference>
<organism evidence="15 16">
    <name type="scientific">Cercophora newfieldiana</name>
    <dbReference type="NCBI Taxonomy" id="92897"/>
    <lineage>
        <taxon>Eukaryota</taxon>
        <taxon>Fungi</taxon>
        <taxon>Dikarya</taxon>
        <taxon>Ascomycota</taxon>
        <taxon>Pezizomycotina</taxon>
        <taxon>Sordariomycetes</taxon>
        <taxon>Sordariomycetidae</taxon>
        <taxon>Sordariales</taxon>
        <taxon>Lasiosphaeriaceae</taxon>
        <taxon>Cercophora</taxon>
    </lineage>
</organism>
<evidence type="ECO:0000256" key="5">
    <source>
        <dbReference type="ARBA" id="ARBA00022679"/>
    </source>
</evidence>
<evidence type="ECO:0000256" key="6">
    <source>
        <dbReference type="ARBA" id="ARBA00023242"/>
    </source>
</evidence>
<dbReference type="PIRSF" id="PIRSF038084">
    <property type="entry name" value="HAT-B_cat"/>
    <property type="match status" value="1"/>
</dbReference>
<dbReference type="InterPro" id="IPR019467">
    <property type="entry name" value="Hat1_N"/>
</dbReference>
<feature type="region of interest" description="Interaction with histone H4 N-terminus" evidence="11">
    <location>
        <begin position="209"/>
        <end position="211"/>
    </location>
</feature>
<dbReference type="Gene3D" id="3.90.360.10">
    <property type="entry name" value="Histone acetyl transferase 1 (HAT1), N-terminal domain"/>
    <property type="match status" value="1"/>
</dbReference>
<comment type="subcellular location">
    <subcellularLocation>
        <location evidence="9">Cytoplasm</location>
    </subcellularLocation>
    <subcellularLocation>
        <location evidence="1 9">Nucleus</location>
    </subcellularLocation>
</comment>
<dbReference type="Gene3D" id="1.10.10.390">
    <property type="match status" value="1"/>
</dbReference>
<keyword evidence="6 9" id="KW-0539">Nucleus</keyword>
<keyword evidence="16" id="KW-1185">Reference proteome</keyword>
<dbReference type="GO" id="GO:0000781">
    <property type="term" value="C:chromosome, telomeric region"/>
    <property type="evidence" value="ECO:0007669"/>
    <property type="project" value="GOC"/>
</dbReference>
<feature type="binding site" evidence="11">
    <location>
        <position position="295"/>
    </location>
    <ligand>
        <name>acetyl-CoA</name>
        <dbReference type="ChEBI" id="CHEBI:57288"/>
    </ligand>
</feature>
<comment type="subunit">
    <text evidence="9">Component of the HAT-B complex composed of at least HAT1 and HAT2. The HAT-B complex binds to histone H4 tail.</text>
</comment>
<dbReference type="InterPro" id="IPR013523">
    <property type="entry name" value="Hist_AcTrfase_HAT1_C"/>
</dbReference>
<comment type="catalytic activity">
    <reaction evidence="8 9">
        <text>L-lysyl-[protein] + acetyl-CoA = N(6)-acetyl-L-lysyl-[protein] + CoA + H(+)</text>
        <dbReference type="Rhea" id="RHEA:45948"/>
        <dbReference type="Rhea" id="RHEA-COMP:9752"/>
        <dbReference type="Rhea" id="RHEA-COMP:10731"/>
        <dbReference type="ChEBI" id="CHEBI:15378"/>
        <dbReference type="ChEBI" id="CHEBI:29969"/>
        <dbReference type="ChEBI" id="CHEBI:57287"/>
        <dbReference type="ChEBI" id="CHEBI:57288"/>
        <dbReference type="ChEBI" id="CHEBI:61930"/>
        <dbReference type="EC" id="2.3.1.48"/>
    </reaction>
</comment>
<evidence type="ECO:0000256" key="1">
    <source>
        <dbReference type="ARBA" id="ARBA00004123"/>
    </source>
</evidence>
<dbReference type="EC" id="2.3.1.48" evidence="3 9"/>
<dbReference type="InterPro" id="IPR016181">
    <property type="entry name" value="Acyl_CoA_acyltransferase"/>
</dbReference>
<gene>
    <name evidence="15" type="ORF">B0T16DRAFT_437474</name>
</gene>
<dbReference type="EMBL" id="JAULSV010000004">
    <property type="protein sequence ID" value="KAK0646657.1"/>
    <property type="molecule type" value="Genomic_DNA"/>
</dbReference>
<dbReference type="InterPro" id="IPR017380">
    <property type="entry name" value="Hist_AcTrfase_B-typ_cat-su"/>
</dbReference>
<keyword evidence="7 9" id="KW-0012">Acyltransferase</keyword>
<comment type="caution">
    <text evidence="15">The sequence shown here is derived from an EMBL/GenBank/DDBJ whole genome shotgun (WGS) entry which is preliminary data.</text>
</comment>
<protein>
    <recommendedName>
        <fullName evidence="4 9">Histone acetyltransferase type B catalytic subunit</fullName>
        <ecNumber evidence="3 9">2.3.1.48</ecNumber>
    </recommendedName>
</protein>
<evidence type="ECO:0000256" key="8">
    <source>
        <dbReference type="ARBA" id="ARBA00048017"/>
    </source>
</evidence>
<dbReference type="GO" id="GO:0042393">
    <property type="term" value="F:histone binding"/>
    <property type="evidence" value="ECO:0007669"/>
    <property type="project" value="InterPro"/>
</dbReference>
<dbReference type="Proteomes" id="UP001174936">
    <property type="component" value="Unassembled WGS sequence"/>
</dbReference>
<evidence type="ECO:0000256" key="10">
    <source>
        <dbReference type="PIRSR" id="PIRSR038084-1"/>
    </source>
</evidence>
<comment type="similarity">
    <text evidence="2 9">Belongs to the HAT1 family.</text>
</comment>
<evidence type="ECO:0000313" key="16">
    <source>
        <dbReference type="Proteomes" id="UP001174936"/>
    </source>
</evidence>
<sequence>MSDIAANAWSVNAKKAFAISLVRPTKLEAKAIKSFRPAHVYSIFGEDEQIFGYEGLEINLDFNASDMRPNLRVKWRNQFEATGETEATDVVAVLKDYLPEIAFQKKKDFEAAIRQTRANWTPPGELAATFTRDNETFEVWKSSLADPAVKQLVKRIQVFVPLFIEGGTYIPTDEPDSDRWTIFFLYQKTPVPGESERVTYMFNGYSTVYRFFLYQTPPTPPQSPSQSGLSSSLEDLDLDQDNFDLAQLPCRSRISQFIILPPFQGKGLGLKLYSVIFQEYLHHPQTVEITVEDPNEAFDDMRDIADLHFLRRQPDFNALHIDTNIVIPGPEGVAPSSVVDRGTADAVRRRYKIAPRQFARVLEMQLMSKLADSVRPGIEPDMPVSRPTKEQQHEYKLWHLMVKQRVYRQNKDALGELDIPERIKKLDETVASVAFDFARLLVKAESCKDDEPSEKANRKRKAEEAVGDSPSAKKAKV</sequence>
<feature type="region of interest" description="Interaction with histone H4 N-terminus" evidence="11">
    <location>
        <begin position="46"/>
        <end position="48"/>
    </location>
</feature>
<reference evidence="15" key="1">
    <citation type="submission" date="2023-06" db="EMBL/GenBank/DDBJ databases">
        <title>Genome-scale phylogeny and comparative genomics of the fungal order Sordariales.</title>
        <authorList>
            <consortium name="Lawrence Berkeley National Laboratory"/>
            <person name="Hensen N."/>
            <person name="Bonometti L."/>
            <person name="Westerberg I."/>
            <person name="Brannstrom I.O."/>
            <person name="Guillou S."/>
            <person name="Cros-Aarteil S."/>
            <person name="Calhoun S."/>
            <person name="Haridas S."/>
            <person name="Kuo A."/>
            <person name="Mondo S."/>
            <person name="Pangilinan J."/>
            <person name="Riley R."/>
            <person name="Labutti K."/>
            <person name="Andreopoulos B."/>
            <person name="Lipzen A."/>
            <person name="Chen C."/>
            <person name="Yanf M."/>
            <person name="Daum C."/>
            <person name="Ng V."/>
            <person name="Clum A."/>
            <person name="Steindorff A."/>
            <person name="Ohm R."/>
            <person name="Martin F."/>
            <person name="Silar P."/>
            <person name="Natvig D."/>
            <person name="Lalanne C."/>
            <person name="Gautier V."/>
            <person name="Ament-Velasquez S.L."/>
            <person name="Kruys A."/>
            <person name="Hutchinson M.I."/>
            <person name="Powell A.J."/>
            <person name="Barry K."/>
            <person name="Miller A.N."/>
            <person name="Grigoriev I.V."/>
            <person name="Debuchy R."/>
            <person name="Gladieux P."/>
            <person name="Thoren M.H."/>
            <person name="Johannesson H."/>
        </authorList>
    </citation>
    <scope>NUCLEOTIDE SEQUENCE</scope>
    <source>
        <strain evidence="15">SMH2532-1</strain>
    </source>
</reference>
<feature type="binding site" evidence="11">
    <location>
        <begin position="257"/>
        <end position="259"/>
    </location>
    <ligand>
        <name>acetyl-CoA</name>
        <dbReference type="ChEBI" id="CHEBI:57288"/>
    </ligand>
</feature>
<evidence type="ECO:0000256" key="13">
    <source>
        <dbReference type="SAM" id="MobiDB-lite"/>
    </source>
</evidence>
<evidence type="ECO:0000313" key="15">
    <source>
        <dbReference type="EMBL" id="KAK0646657.1"/>
    </source>
</evidence>
<dbReference type="GO" id="GO:0031509">
    <property type="term" value="P:subtelomeric heterochromatin formation"/>
    <property type="evidence" value="ECO:0007669"/>
    <property type="project" value="InterPro"/>
</dbReference>
<feature type="region of interest" description="Disordered" evidence="13">
    <location>
        <begin position="447"/>
        <end position="477"/>
    </location>
</feature>
<evidence type="ECO:0000256" key="2">
    <source>
        <dbReference type="ARBA" id="ARBA00010543"/>
    </source>
</evidence>
<evidence type="ECO:0000256" key="3">
    <source>
        <dbReference type="ARBA" id="ARBA00013184"/>
    </source>
</evidence>
<dbReference type="PANTHER" id="PTHR12046">
    <property type="entry name" value="HISTONE ACETYLTRANSFERASE TYPE B CATALYTIC SUBUNIT"/>
    <property type="match status" value="1"/>
</dbReference>
<dbReference type="InterPro" id="IPR037113">
    <property type="entry name" value="Hat1_N_sf"/>
</dbReference>
<keyword evidence="9" id="KW-0963">Cytoplasm</keyword>
<dbReference type="Pfam" id="PF21184">
    <property type="entry name" value="HAT1_C_fung"/>
    <property type="match status" value="1"/>
</dbReference>
<feature type="domain" description="Histone acetyl transferase HAT1 N-terminal" evidence="14">
    <location>
        <begin position="9"/>
        <end position="165"/>
    </location>
</feature>
<proteinExistence type="inferred from homology"/>
<evidence type="ECO:0000259" key="14">
    <source>
        <dbReference type="Pfam" id="PF10394"/>
    </source>
</evidence>
<dbReference type="Pfam" id="PF10394">
    <property type="entry name" value="Hat1_N"/>
    <property type="match status" value="1"/>
</dbReference>
<dbReference type="AlphaFoldDB" id="A0AA40CQ86"/>
<comment type="function">
    <text evidence="9">Catalytic component of the histone acetylase B (HAT-B) complex. Has intrinsic substrate specificity that modifies lysine in recognition sequence GXGKXG. Involved in DNA double-strand break repair.</text>
</comment>
<dbReference type="Gene3D" id="3.40.630.30">
    <property type="match status" value="1"/>
</dbReference>
<evidence type="ECO:0000256" key="11">
    <source>
        <dbReference type="PIRSR" id="PIRSR038084-2"/>
    </source>
</evidence>
<feature type="site" description="Interaction with histone H4 N-terminus" evidence="12">
    <location>
        <position position="180"/>
    </location>
</feature>
<evidence type="ECO:0000256" key="9">
    <source>
        <dbReference type="PIRNR" id="PIRNR038084"/>
    </source>
</evidence>
<feature type="active site" description="Proton donor/acceptor" evidence="10">
    <location>
        <position position="292"/>
    </location>
</feature>
<evidence type="ECO:0000256" key="7">
    <source>
        <dbReference type="ARBA" id="ARBA00023315"/>
    </source>
</evidence>
<accession>A0AA40CQ86</accession>
<evidence type="ECO:0000256" key="4">
    <source>
        <dbReference type="ARBA" id="ARBA00021268"/>
    </source>
</evidence>
<feature type="compositionally biased region" description="Basic and acidic residues" evidence="13">
    <location>
        <begin position="447"/>
        <end position="464"/>
    </location>
</feature>
<evidence type="ECO:0000256" key="12">
    <source>
        <dbReference type="PIRSR" id="PIRSR038084-3"/>
    </source>
</evidence>
<name>A0AA40CQ86_9PEZI</name>